<dbReference type="PROSITE" id="PS50089">
    <property type="entry name" value="ZF_RING_2"/>
    <property type="match status" value="1"/>
</dbReference>
<keyword evidence="8" id="KW-1185">Reference proteome</keyword>
<dbReference type="GO" id="GO:0008270">
    <property type="term" value="F:zinc ion binding"/>
    <property type="evidence" value="ECO:0007669"/>
    <property type="project" value="UniProtKB-KW"/>
</dbReference>
<feature type="compositionally biased region" description="Basic and acidic residues" evidence="5">
    <location>
        <begin position="216"/>
        <end position="229"/>
    </location>
</feature>
<feature type="compositionally biased region" description="Basic and acidic residues" evidence="5">
    <location>
        <begin position="112"/>
        <end position="134"/>
    </location>
</feature>
<keyword evidence="2 4" id="KW-0863">Zinc-finger</keyword>
<dbReference type="SUPFAM" id="SSF57850">
    <property type="entry name" value="RING/U-box"/>
    <property type="match status" value="1"/>
</dbReference>
<evidence type="ECO:0000259" key="6">
    <source>
        <dbReference type="PROSITE" id="PS50089"/>
    </source>
</evidence>
<evidence type="ECO:0000256" key="5">
    <source>
        <dbReference type="SAM" id="MobiDB-lite"/>
    </source>
</evidence>
<name>A0A0C9WMR2_9AGAR</name>
<evidence type="ECO:0000313" key="7">
    <source>
        <dbReference type="EMBL" id="KIJ98409.1"/>
    </source>
</evidence>
<feature type="region of interest" description="Disordered" evidence="5">
    <location>
        <begin position="103"/>
        <end position="151"/>
    </location>
</feature>
<feature type="region of interest" description="Disordered" evidence="5">
    <location>
        <begin position="171"/>
        <end position="238"/>
    </location>
</feature>
<dbReference type="Proteomes" id="UP000054477">
    <property type="component" value="Unassembled WGS sequence"/>
</dbReference>
<dbReference type="EMBL" id="KN838670">
    <property type="protein sequence ID" value="KIJ98409.1"/>
    <property type="molecule type" value="Genomic_DNA"/>
</dbReference>
<evidence type="ECO:0000256" key="4">
    <source>
        <dbReference type="PROSITE-ProRule" id="PRU00175"/>
    </source>
</evidence>
<dbReference type="HOGENOM" id="CLU_1111562_0_0_1"/>
<evidence type="ECO:0000256" key="1">
    <source>
        <dbReference type="ARBA" id="ARBA00022723"/>
    </source>
</evidence>
<dbReference type="InterPro" id="IPR027370">
    <property type="entry name" value="Znf-RING_euk"/>
</dbReference>
<evidence type="ECO:0000313" key="8">
    <source>
        <dbReference type="Proteomes" id="UP000054477"/>
    </source>
</evidence>
<evidence type="ECO:0000256" key="2">
    <source>
        <dbReference type="ARBA" id="ARBA00022771"/>
    </source>
</evidence>
<gene>
    <name evidence="7" type="ORF">K443DRAFT_104034</name>
</gene>
<dbReference type="Gene3D" id="3.30.40.10">
    <property type="entry name" value="Zinc/RING finger domain, C3HC4 (zinc finger)"/>
    <property type="match status" value="1"/>
</dbReference>
<dbReference type="STRING" id="1095629.A0A0C9WMR2"/>
<dbReference type="InterPro" id="IPR013083">
    <property type="entry name" value="Znf_RING/FYVE/PHD"/>
</dbReference>
<dbReference type="OrthoDB" id="6105938at2759"/>
<reference evidence="7 8" key="1">
    <citation type="submission" date="2014-04" db="EMBL/GenBank/DDBJ databases">
        <authorList>
            <consortium name="DOE Joint Genome Institute"/>
            <person name="Kuo A."/>
            <person name="Kohler A."/>
            <person name="Nagy L.G."/>
            <person name="Floudas D."/>
            <person name="Copeland A."/>
            <person name="Barry K.W."/>
            <person name="Cichocki N."/>
            <person name="Veneault-Fourrey C."/>
            <person name="LaButti K."/>
            <person name="Lindquist E.A."/>
            <person name="Lipzen A."/>
            <person name="Lundell T."/>
            <person name="Morin E."/>
            <person name="Murat C."/>
            <person name="Sun H."/>
            <person name="Tunlid A."/>
            <person name="Henrissat B."/>
            <person name="Grigoriev I.V."/>
            <person name="Hibbett D.S."/>
            <person name="Martin F."/>
            <person name="Nordberg H.P."/>
            <person name="Cantor M.N."/>
            <person name="Hua S.X."/>
        </authorList>
    </citation>
    <scope>NUCLEOTIDE SEQUENCE [LARGE SCALE GENOMIC DNA]</scope>
    <source>
        <strain evidence="7 8">LaAM-08-1</strain>
    </source>
</reference>
<sequence>MLIVHPSSSCDVCLDAYDWDIPTQMPHAIPCGHIFCKTLVLPQLKGYNLCCPLCRKPFVGSRIVKLHVDRPAASEQGVEDVELLQRLDAEEAKRQVELEAAVEQSRQRKRTLRESLERARQLRKQREEEAEIRKPQPPTLAGKSASAFAADSSPREIQIDEFLRIFNGPSATVPRTVGAAAPPSTRWRREGGGWRGRQDANPDLTSSLAPPSTLWGRREGGGWRARTDADPTSSLASSTRAPMHVNTFFTLFSDFEDGNGSP</sequence>
<dbReference type="AlphaFoldDB" id="A0A0C9WMR2"/>
<organism evidence="7 8">
    <name type="scientific">Laccaria amethystina LaAM-08-1</name>
    <dbReference type="NCBI Taxonomy" id="1095629"/>
    <lineage>
        <taxon>Eukaryota</taxon>
        <taxon>Fungi</taxon>
        <taxon>Dikarya</taxon>
        <taxon>Basidiomycota</taxon>
        <taxon>Agaricomycotina</taxon>
        <taxon>Agaricomycetes</taxon>
        <taxon>Agaricomycetidae</taxon>
        <taxon>Agaricales</taxon>
        <taxon>Agaricineae</taxon>
        <taxon>Hydnangiaceae</taxon>
        <taxon>Laccaria</taxon>
    </lineage>
</organism>
<evidence type="ECO:0000256" key="3">
    <source>
        <dbReference type="ARBA" id="ARBA00022833"/>
    </source>
</evidence>
<protein>
    <recommendedName>
        <fullName evidence="6">RING-type domain-containing protein</fullName>
    </recommendedName>
</protein>
<keyword evidence="1" id="KW-0479">Metal-binding</keyword>
<feature type="compositionally biased region" description="Basic and acidic residues" evidence="5">
    <location>
        <begin position="187"/>
        <end position="200"/>
    </location>
</feature>
<accession>A0A0C9WMR2</accession>
<keyword evidence="3" id="KW-0862">Zinc</keyword>
<dbReference type="InterPro" id="IPR001841">
    <property type="entry name" value="Znf_RING"/>
</dbReference>
<feature type="domain" description="RING-type" evidence="6">
    <location>
        <begin position="10"/>
        <end position="55"/>
    </location>
</feature>
<dbReference type="Pfam" id="PF13445">
    <property type="entry name" value="zf-RING_UBOX"/>
    <property type="match status" value="1"/>
</dbReference>
<proteinExistence type="predicted"/>
<reference evidence="8" key="2">
    <citation type="submission" date="2015-01" db="EMBL/GenBank/DDBJ databases">
        <title>Evolutionary Origins and Diversification of the Mycorrhizal Mutualists.</title>
        <authorList>
            <consortium name="DOE Joint Genome Institute"/>
            <consortium name="Mycorrhizal Genomics Consortium"/>
            <person name="Kohler A."/>
            <person name="Kuo A."/>
            <person name="Nagy L.G."/>
            <person name="Floudas D."/>
            <person name="Copeland A."/>
            <person name="Barry K.W."/>
            <person name="Cichocki N."/>
            <person name="Veneault-Fourrey C."/>
            <person name="LaButti K."/>
            <person name="Lindquist E.A."/>
            <person name="Lipzen A."/>
            <person name="Lundell T."/>
            <person name="Morin E."/>
            <person name="Murat C."/>
            <person name="Riley R."/>
            <person name="Ohm R."/>
            <person name="Sun H."/>
            <person name="Tunlid A."/>
            <person name="Henrissat B."/>
            <person name="Grigoriev I.V."/>
            <person name="Hibbett D.S."/>
            <person name="Martin F."/>
        </authorList>
    </citation>
    <scope>NUCLEOTIDE SEQUENCE [LARGE SCALE GENOMIC DNA]</scope>
    <source>
        <strain evidence="8">LaAM-08-1</strain>
    </source>
</reference>